<proteinExistence type="predicted"/>
<protein>
    <submittedName>
        <fullName evidence="1">Nitrous oxide-stimulated promoter family protein</fullName>
    </submittedName>
</protein>
<gene>
    <name evidence="1" type="ORF">IAD01_04055</name>
</gene>
<dbReference type="NCBIfam" id="NF007714">
    <property type="entry name" value="PRK10410.1-2"/>
    <property type="match status" value="1"/>
</dbReference>
<dbReference type="AlphaFoldDB" id="A0A9D1ENH0"/>
<sequence>MACMIEIYCQGHHGKGKQLCPECKELLDYANYRLSKCPHGDNKPFCSNCKIHCYKPDMKEKIRLVMRYSGPRMIFHHPIIAVRHLIQMRWEKGRNANA</sequence>
<dbReference type="Pfam" id="PF11756">
    <property type="entry name" value="YgbA_NO"/>
    <property type="match status" value="1"/>
</dbReference>
<dbReference type="Proteomes" id="UP000823982">
    <property type="component" value="Unassembled WGS sequence"/>
</dbReference>
<dbReference type="InterPro" id="IPR020483">
    <property type="entry name" value="Uncharacterised_YgbA"/>
</dbReference>
<reference evidence="1" key="1">
    <citation type="submission" date="2020-10" db="EMBL/GenBank/DDBJ databases">
        <authorList>
            <person name="Gilroy R."/>
        </authorList>
    </citation>
    <scope>NUCLEOTIDE SEQUENCE</scope>
    <source>
        <strain evidence="1">CHK157-1446</strain>
    </source>
</reference>
<comment type="caution">
    <text evidence="1">The sequence shown here is derived from an EMBL/GenBank/DDBJ whole genome shotgun (WGS) entry which is preliminary data.</text>
</comment>
<evidence type="ECO:0000313" key="2">
    <source>
        <dbReference type="Proteomes" id="UP000823982"/>
    </source>
</evidence>
<evidence type="ECO:0000313" key="1">
    <source>
        <dbReference type="EMBL" id="HIS24560.1"/>
    </source>
</evidence>
<dbReference type="EMBL" id="DVIR01000037">
    <property type="protein sequence ID" value="HIS24560.1"/>
    <property type="molecule type" value="Genomic_DNA"/>
</dbReference>
<name>A0A9D1ENH0_9FIRM</name>
<accession>A0A9D1ENH0</accession>
<reference evidence="1" key="2">
    <citation type="journal article" date="2021" name="PeerJ">
        <title>Extensive microbial diversity within the chicken gut microbiome revealed by metagenomics and culture.</title>
        <authorList>
            <person name="Gilroy R."/>
            <person name="Ravi A."/>
            <person name="Getino M."/>
            <person name="Pursley I."/>
            <person name="Horton D.L."/>
            <person name="Alikhan N.F."/>
            <person name="Baker D."/>
            <person name="Gharbi K."/>
            <person name="Hall N."/>
            <person name="Watson M."/>
            <person name="Adriaenssens E.M."/>
            <person name="Foster-Nyarko E."/>
            <person name="Jarju S."/>
            <person name="Secka A."/>
            <person name="Antonio M."/>
            <person name="Oren A."/>
            <person name="Chaudhuri R.R."/>
            <person name="La Ragione R."/>
            <person name="Hildebrand F."/>
            <person name="Pallen M.J."/>
        </authorList>
    </citation>
    <scope>NUCLEOTIDE SEQUENCE</scope>
    <source>
        <strain evidence="1">CHK157-1446</strain>
    </source>
</reference>
<organism evidence="1 2">
    <name type="scientific">Candidatus Faeciplasma gallinarum</name>
    <dbReference type="NCBI Taxonomy" id="2840799"/>
    <lineage>
        <taxon>Bacteria</taxon>
        <taxon>Bacillati</taxon>
        <taxon>Bacillota</taxon>
        <taxon>Clostridia</taxon>
        <taxon>Eubacteriales</taxon>
        <taxon>Oscillospiraceae</taxon>
        <taxon>Oscillospiraceae incertae sedis</taxon>
        <taxon>Candidatus Faeciplasma</taxon>
    </lineage>
</organism>